<dbReference type="GeneID" id="92361182"/>
<dbReference type="AlphaFoldDB" id="A0A836GS16"/>
<proteinExistence type="predicted"/>
<evidence type="ECO:0000256" key="1">
    <source>
        <dbReference type="SAM" id="Coils"/>
    </source>
</evidence>
<keyword evidence="3" id="KW-1185">Reference proteome</keyword>
<feature type="coiled-coil region" evidence="1">
    <location>
        <begin position="151"/>
        <end position="183"/>
    </location>
</feature>
<keyword evidence="1" id="KW-0175">Coiled coil</keyword>
<organism evidence="2 3">
    <name type="scientific">Leishmania orientalis</name>
    <dbReference type="NCBI Taxonomy" id="2249476"/>
    <lineage>
        <taxon>Eukaryota</taxon>
        <taxon>Discoba</taxon>
        <taxon>Euglenozoa</taxon>
        <taxon>Kinetoplastea</taxon>
        <taxon>Metakinetoplastina</taxon>
        <taxon>Trypanosomatida</taxon>
        <taxon>Trypanosomatidae</taxon>
        <taxon>Leishmaniinae</taxon>
        <taxon>Leishmania</taxon>
    </lineage>
</organism>
<comment type="caution">
    <text evidence="2">The sequence shown here is derived from an EMBL/GenBank/DDBJ whole genome shotgun (WGS) entry which is preliminary data.</text>
</comment>
<evidence type="ECO:0000313" key="3">
    <source>
        <dbReference type="Proteomes" id="UP000674143"/>
    </source>
</evidence>
<dbReference type="RefSeq" id="XP_067062816.1">
    <property type="nucleotide sequence ID" value="XM_067207248.1"/>
</dbReference>
<evidence type="ECO:0008006" key="4">
    <source>
        <dbReference type="Google" id="ProtNLM"/>
    </source>
</evidence>
<dbReference type="KEGG" id="loi:92361182"/>
<dbReference type="EMBL" id="JAFHLR010000024">
    <property type="protein sequence ID" value="KAG5477909.1"/>
    <property type="molecule type" value="Genomic_DNA"/>
</dbReference>
<name>A0A836GS16_9TRYP</name>
<protein>
    <recommendedName>
        <fullName evidence="4">Transcription elongation factor-like protein</fullName>
    </recommendedName>
</protein>
<reference evidence="3" key="2">
    <citation type="journal article" date="2021" name="Sci. Data">
        <title>Chromosome-scale genome sequencing, assembly and annotation of six genomes from subfamily Leishmaniinae.</title>
        <authorList>
            <person name="Almutairi H."/>
            <person name="Urbaniak M.D."/>
            <person name="Bates M.D."/>
            <person name="Jariyapan N."/>
            <person name="Kwakye-Nuako G."/>
            <person name="Thomaz Soccol V."/>
            <person name="Al-Salem W.S."/>
            <person name="Dillon R.J."/>
            <person name="Bates P.A."/>
            <person name="Gatherer D."/>
        </authorList>
    </citation>
    <scope>NUCLEOTIDE SEQUENCE [LARGE SCALE GENOMIC DNA]</scope>
</reference>
<evidence type="ECO:0000313" key="2">
    <source>
        <dbReference type="EMBL" id="KAG5477909.1"/>
    </source>
</evidence>
<accession>A0A836GS16</accession>
<dbReference type="Proteomes" id="UP000674143">
    <property type="component" value="Unassembled WGS sequence"/>
</dbReference>
<gene>
    <name evidence="2" type="ORF">LSCM4_05301</name>
</gene>
<sequence>MSDSEWNSDSGASDDEASASSALNRHLVELVTLRHLPRVTHCQRAFTTGESAWATDAEISHQSRVTGEEPRTKGRIDLRSLIRQALSQSNTQCPSANVDDVASRVVAALRQSADGPEMARAVTCALADPLYEKLREDVLSGRLRPEDTVALDEVSLLNQSARAALEEARLERLNQQFVEYLERLRLTVTNMFTCPECGSCECYAHFRSTDFVKWQGDDQTPTLLRCCKCSLSFRQ</sequence>
<reference evidence="3" key="1">
    <citation type="journal article" date="2021" name="Microbiol. Resour. Announc.">
        <title>LGAAP: Leishmaniinae Genome Assembly and Annotation Pipeline.</title>
        <authorList>
            <person name="Almutairi H."/>
            <person name="Urbaniak M.D."/>
            <person name="Bates M.D."/>
            <person name="Jariyapan N."/>
            <person name="Kwakye-Nuako G."/>
            <person name="Thomaz-Soccol V."/>
            <person name="Al-Salem W.S."/>
            <person name="Dillon R.J."/>
            <person name="Bates P.A."/>
            <person name="Gatherer D."/>
        </authorList>
    </citation>
    <scope>NUCLEOTIDE SEQUENCE [LARGE SCALE GENOMIC DNA]</scope>
</reference>